<evidence type="ECO:0000256" key="1">
    <source>
        <dbReference type="SAM" id="MobiDB-lite"/>
    </source>
</evidence>
<evidence type="ECO:0000313" key="3">
    <source>
        <dbReference type="Proteomes" id="UP000092600"/>
    </source>
</evidence>
<name>A0A199W2H5_ANACO</name>
<dbReference type="AlphaFoldDB" id="A0A199W2H5"/>
<proteinExistence type="predicted"/>
<gene>
    <name evidence="2" type="ORF">ACMD2_16103</name>
</gene>
<comment type="caution">
    <text evidence="2">The sequence shown here is derived from an EMBL/GenBank/DDBJ whole genome shotgun (WGS) entry which is preliminary data.</text>
</comment>
<reference evidence="2 3" key="1">
    <citation type="journal article" date="2016" name="DNA Res.">
        <title>The draft genome of MD-2 pineapple using hybrid error correction of long reads.</title>
        <authorList>
            <person name="Redwan R.M."/>
            <person name="Saidin A."/>
            <person name="Kumar S.V."/>
        </authorList>
    </citation>
    <scope>NUCLEOTIDE SEQUENCE [LARGE SCALE GENOMIC DNA]</scope>
    <source>
        <strain evidence="3">cv. MD2</strain>
        <tissue evidence="2">Leaf</tissue>
    </source>
</reference>
<dbReference type="Proteomes" id="UP000092600">
    <property type="component" value="Unassembled WGS sequence"/>
</dbReference>
<sequence>MEKAKMQNILDMEITLHHFGREICTRRALTGTSAVLLQLDVPLHVEILLLVKLFLPRAEKPFHEVLISRVPRCYQEITVADEEAAGGGKERYRLHYVPRELPERKPKEHADLRDEEP</sequence>
<organism evidence="2 3">
    <name type="scientific">Ananas comosus</name>
    <name type="common">Pineapple</name>
    <name type="synonym">Ananas ananas</name>
    <dbReference type="NCBI Taxonomy" id="4615"/>
    <lineage>
        <taxon>Eukaryota</taxon>
        <taxon>Viridiplantae</taxon>
        <taxon>Streptophyta</taxon>
        <taxon>Embryophyta</taxon>
        <taxon>Tracheophyta</taxon>
        <taxon>Spermatophyta</taxon>
        <taxon>Magnoliopsida</taxon>
        <taxon>Liliopsida</taxon>
        <taxon>Poales</taxon>
        <taxon>Bromeliaceae</taxon>
        <taxon>Bromelioideae</taxon>
        <taxon>Ananas</taxon>
    </lineage>
</organism>
<protein>
    <submittedName>
        <fullName evidence="2">Uncharacterized protein</fullName>
    </submittedName>
</protein>
<dbReference type="EMBL" id="LSRQ01000395">
    <property type="protein sequence ID" value="OAY83105.1"/>
    <property type="molecule type" value="Genomic_DNA"/>
</dbReference>
<evidence type="ECO:0000313" key="2">
    <source>
        <dbReference type="EMBL" id="OAY83105.1"/>
    </source>
</evidence>
<feature type="region of interest" description="Disordered" evidence="1">
    <location>
        <begin position="97"/>
        <end position="117"/>
    </location>
</feature>
<accession>A0A199W2H5</accession>